<reference evidence="2" key="1">
    <citation type="submission" date="2009-12" db="EMBL/GenBank/DDBJ databases">
        <title>Sequence of Clostridiales genomosp. BVAB3 str. UPII9-5.</title>
        <authorList>
            <person name="Madupu R."/>
            <person name="Durkin A.S."/>
            <person name="Torralba M."/>
            <person name="Methe B."/>
            <person name="Sutton G.G."/>
            <person name="Strausberg R.L."/>
            <person name="Nelson K.E."/>
        </authorList>
    </citation>
    <scope>NUCLEOTIDE SEQUENCE [LARGE SCALE GENOMIC DNA]</scope>
    <source>
        <strain evidence="2">W1219</strain>
    </source>
</reference>
<protein>
    <submittedName>
        <fullName evidence="1">Uncharacterized protein</fullName>
    </submittedName>
</protein>
<comment type="caution">
    <text evidence="1">The sequence shown here is derived from an EMBL/GenBank/DDBJ whole genome shotgun (WGS) entry which is preliminary data.</text>
</comment>
<dbReference type="Proteomes" id="UP000005017">
    <property type="component" value="Unassembled WGS sequence"/>
</dbReference>
<keyword evidence="2" id="KW-1185">Reference proteome</keyword>
<gene>
    <name evidence="1" type="ORF">HMPREF9013_1340</name>
</gene>
<dbReference type="RefSeq" id="WP_006627336.1">
    <property type="nucleotide sequence ID" value="NZ_ADFR01000009.1"/>
</dbReference>
<evidence type="ECO:0000313" key="1">
    <source>
        <dbReference type="EMBL" id="EFC05635.1"/>
    </source>
</evidence>
<dbReference type="STRING" id="679192.HMPREF9013_1340"/>
<dbReference type="EMBL" id="ADFR01000009">
    <property type="protein sequence ID" value="EFC05635.1"/>
    <property type="molecule type" value="Genomic_DNA"/>
</dbReference>
<dbReference type="AlphaFoldDB" id="D2MPM3"/>
<name>D2MPM3_9FIRM</name>
<evidence type="ECO:0000313" key="2">
    <source>
        <dbReference type="Proteomes" id="UP000005017"/>
    </source>
</evidence>
<proteinExistence type="predicted"/>
<organism evidence="1 2">
    <name type="scientific">Bulleidia extructa W1219</name>
    <dbReference type="NCBI Taxonomy" id="679192"/>
    <lineage>
        <taxon>Bacteria</taxon>
        <taxon>Bacillati</taxon>
        <taxon>Bacillota</taxon>
        <taxon>Erysipelotrichia</taxon>
        <taxon>Erysipelotrichales</taxon>
        <taxon>Erysipelotrichaceae</taxon>
        <taxon>Bulleidia</taxon>
    </lineage>
</organism>
<accession>D2MPM3</accession>
<sequence length="45" mass="5194">MYIENKYWKNYIGDTDDSLNLVAFSKDQGSNEIAFSEIPKKLGLH</sequence>